<feature type="transmembrane region" description="Helical" evidence="2">
    <location>
        <begin position="111"/>
        <end position="132"/>
    </location>
</feature>
<feature type="compositionally biased region" description="Basic and acidic residues" evidence="1">
    <location>
        <begin position="29"/>
        <end position="66"/>
    </location>
</feature>
<keyword evidence="2" id="KW-1133">Transmembrane helix</keyword>
<sequence>MQLQTQLRNSELSPPAPSVKEEQEEEEEERKVGNMDEKEERPCEMHQQPEEDGNRGGEEGCREYKEQVSASKKPGGGGNLIPLPLPVCLCGAGLIVLSIAASLAQPGFSQVWTPGGVGSSVMERFLALLRLLSRRRRGRRYRADDDYQEGYEDVYYYTSKYNTHLLSECEGGELQAGQLINRLSLLKEFQALAGVLLRGHQRV</sequence>
<feature type="transmembrane region" description="Helical" evidence="2">
    <location>
        <begin position="80"/>
        <end position="105"/>
    </location>
</feature>
<dbReference type="Proteomes" id="UP001311232">
    <property type="component" value="Unassembled WGS sequence"/>
</dbReference>
<dbReference type="AlphaFoldDB" id="A0AAV9RJZ9"/>
<proteinExistence type="predicted"/>
<feature type="compositionally biased region" description="Polar residues" evidence="1">
    <location>
        <begin position="1"/>
        <end position="12"/>
    </location>
</feature>
<evidence type="ECO:0000313" key="3">
    <source>
        <dbReference type="EMBL" id="KAK5609335.1"/>
    </source>
</evidence>
<evidence type="ECO:0000256" key="1">
    <source>
        <dbReference type="SAM" id="MobiDB-lite"/>
    </source>
</evidence>
<protein>
    <submittedName>
        <fullName evidence="3">Uncharacterized protein</fullName>
    </submittedName>
</protein>
<keyword evidence="4" id="KW-1185">Reference proteome</keyword>
<keyword evidence="2" id="KW-0812">Transmembrane</keyword>
<keyword evidence="2" id="KW-0472">Membrane</keyword>
<gene>
    <name evidence="3" type="ORF">CRENBAI_011314</name>
</gene>
<name>A0AAV9RJZ9_9TELE</name>
<accession>A0AAV9RJZ9</accession>
<organism evidence="3 4">
    <name type="scientific">Crenichthys baileyi</name>
    <name type="common">White River springfish</name>
    <dbReference type="NCBI Taxonomy" id="28760"/>
    <lineage>
        <taxon>Eukaryota</taxon>
        <taxon>Metazoa</taxon>
        <taxon>Chordata</taxon>
        <taxon>Craniata</taxon>
        <taxon>Vertebrata</taxon>
        <taxon>Euteleostomi</taxon>
        <taxon>Actinopterygii</taxon>
        <taxon>Neopterygii</taxon>
        <taxon>Teleostei</taxon>
        <taxon>Neoteleostei</taxon>
        <taxon>Acanthomorphata</taxon>
        <taxon>Ovalentaria</taxon>
        <taxon>Atherinomorphae</taxon>
        <taxon>Cyprinodontiformes</taxon>
        <taxon>Goodeidae</taxon>
        <taxon>Crenichthys</taxon>
    </lineage>
</organism>
<feature type="region of interest" description="Disordered" evidence="1">
    <location>
        <begin position="1"/>
        <end position="76"/>
    </location>
</feature>
<evidence type="ECO:0000256" key="2">
    <source>
        <dbReference type="SAM" id="Phobius"/>
    </source>
</evidence>
<comment type="caution">
    <text evidence="3">The sequence shown here is derived from an EMBL/GenBank/DDBJ whole genome shotgun (WGS) entry which is preliminary data.</text>
</comment>
<evidence type="ECO:0000313" key="4">
    <source>
        <dbReference type="Proteomes" id="UP001311232"/>
    </source>
</evidence>
<dbReference type="EMBL" id="JAHHUM010001751">
    <property type="protein sequence ID" value="KAK5609335.1"/>
    <property type="molecule type" value="Genomic_DNA"/>
</dbReference>
<reference evidence="3 4" key="1">
    <citation type="submission" date="2021-06" db="EMBL/GenBank/DDBJ databases">
        <authorList>
            <person name="Palmer J.M."/>
        </authorList>
    </citation>
    <scope>NUCLEOTIDE SEQUENCE [LARGE SCALE GENOMIC DNA]</scope>
    <source>
        <strain evidence="3 4">MEX-2019</strain>
        <tissue evidence="3">Muscle</tissue>
    </source>
</reference>